<sequence>MNRALRLILFLVLVVGGGLVIGFLTMPGAWYAGLAKPSFNPPNWLFAPVWTVLYILIAIAGWRVWHADACGWPMRLWWGQLALNFIWSPVFFAAHQIGIALVIILLLLAAIFAFIATAWRLDRVAAWLFVPYAAWVAFASLLNASLFALN</sequence>
<feature type="transmembrane region" description="Helical" evidence="6">
    <location>
        <begin position="7"/>
        <end position="32"/>
    </location>
</feature>
<accession>A0A1V4HY72</accession>
<feature type="transmembrane region" description="Helical" evidence="6">
    <location>
        <begin position="126"/>
        <end position="149"/>
    </location>
</feature>
<evidence type="ECO:0000256" key="1">
    <source>
        <dbReference type="ARBA" id="ARBA00004141"/>
    </source>
</evidence>
<dbReference type="Gene3D" id="1.20.1260.100">
    <property type="entry name" value="TspO/MBR protein"/>
    <property type="match status" value="1"/>
</dbReference>
<dbReference type="PANTHER" id="PTHR10057">
    <property type="entry name" value="PERIPHERAL-TYPE BENZODIAZEPINE RECEPTOR"/>
    <property type="match status" value="1"/>
</dbReference>
<dbReference type="GO" id="GO:0033013">
    <property type="term" value="P:tetrapyrrole metabolic process"/>
    <property type="evidence" value="ECO:0007669"/>
    <property type="project" value="UniProtKB-ARBA"/>
</dbReference>
<dbReference type="Pfam" id="PF03073">
    <property type="entry name" value="TspO_MBR"/>
    <property type="match status" value="1"/>
</dbReference>
<keyword evidence="5 6" id="KW-0472">Membrane</keyword>
<comment type="caution">
    <text evidence="7">The sequence shown here is derived from an EMBL/GenBank/DDBJ whole genome shotgun (WGS) entry which is preliminary data.</text>
</comment>
<evidence type="ECO:0000313" key="8">
    <source>
        <dbReference type="Proteomes" id="UP000189940"/>
    </source>
</evidence>
<keyword evidence="7" id="KW-0418">Kinase</keyword>
<keyword evidence="7" id="KW-0808">Transferase</keyword>
<reference evidence="7 8" key="1">
    <citation type="submission" date="2017-02" db="EMBL/GenBank/DDBJ databases">
        <title>Genome sequence of the nitrite-oxidizing bacterium Nitrobacter vulgaris strain Ab1.</title>
        <authorList>
            <person name="Mellbye B.L."/>
            <person name="Davis E.W."/>
            <person name="Spieck E."/>
            <person name="Chang J.H."/>
            <person name="Bottomley P.J."/>
            <person name="Sayavedra-Soto L.A."/>
        </authorList>
    </citation>
    <scope>NUCLEOTIDE SEQUENCE [LARGE SCALE GENOMIC DNA]</scope>
    <source>
        <strain evidence="7 8">Ab1</strain>
    </source>
</reference>
<organism evidence="7 8">
    <name type="scientific">Nitrobacter vulgaris</name>
    <dbReference type="NCBI Taxonomy" id="29421"/>
    <lineage>
        <taxon>Bacteria</taxon>
        <taxon>Pseudomonadati</taxon>
        <taxon>Pseudomonadota</taxon>
        <taxon>Alphaproteobacteria</taxon>
        <taxon>Hyphomicrobiales</taxon>
        <taxon>Nitrobacteraceae</taxon>
        <taxon>Nitrobacter</taxon>
    </lineage>
</organism>
<dbReference type="Proteomes" id="UP000189940">
    <property type="component" value="Unassembled WGS sequence"/>
</dbReference>
<dbReference type="InterPro" id="IPR004307">
    <property type="entry name" value="TspO_MBR"/>
</dbReference>
<feature type="transmembrane region" description="Helical" evidence="6">
    <location>
        <begin position="44"/>
        <end position="64"/>
    </location>
</feature>
<evidence type="ECO:0000256" key="6">
    <source>
        <dbReference type="SAM" id="Phobius"/>
    </source>
</evidence>
<comment type="subcellular location">
    <subcellularLocation>
        <location evidence="1">Membrane</location>
        <topology evidence="1">Multi-pass membrane protein</topology>
    </subcellularLocation>
</comment>
<dbReference type="GO" id="GO:0016301">
    <property type="term" value="F:kinase activity"/>
    <property type="evidence" value="ECO:0007669"/>
    <property type="project" value="UniProtKB-KW"/>
</dbReference>
<dbReference type="PIRSF" id="PIRSF005859">
    <property type="entry name" value="PBR"/>
    <property type="match status" value="1"/>
</dbReference>
<dbReference type="CDD" id="cd15904">
    <property type="entry name" value="TSPO_MBR"/>
    <property type="match status" value="1"/>
</dbReference>
<keyword evidence="4 6" id="KW-1133">Transmembrane helix</keyword>
<dbReference type="FunFam" id="1.20.1260.100:FF:000001">
    <property type="entry name" value="translocator protein 2"/>
    <property type="match status" value="1"/>
</dbReference>
<evidence type="ECO:0000256" key="2">
    <source>
        <dbReference type="ARBA" id="ARBA00007524"/>
    </source>
</evidence>
<evidence type="ECO:0000256" key="3">
    <source>
        <dbReference type="ARBA" id="ARBA00022692"/>
    </source>
</evidence>
<comment type="similarity">
    <text evidence="2">Belongs to the TspO/BZRP family.</text>
</comment>
<keyword evidence="8" id="KW-1185">Reference proteome</keyword>
<protein>
    <submittedName>
        <fullName evidence="7">Sensor histidine kinase</fullName>
    </submittedName>
</protein>
<feature type="transmembrane region" description="Helical" evidence="6">
    <location>
        <begin position="76"/>
        <end position="93"/>
    </location>
</feature>
<dbReference type="AlphaFoldDB" id="A0A1V4HY72"/>
<dbReference type="EMBL" id="MWPQ01000040">
    <property type="protein sequence ID" value="OPH82917.1"/>
    <property type="molecule type" value="Genomic_DNA"/>
</dbReference>
<dbReference type="GO" id="GO:0016020">
    <property type="term" value="C:membrane"/>
    <property type="evidence" value="ECO:0007669"/>
    <property type="project" value="UniProtKB-SubCell"/>
</dbReference>
<evidence type="ECO:0000256" key="4">
    <source>
        <dbReference type="ARBA" id="ARBA00022989"/>
    </source>
</evidence>
<name>A0A1V4HY72_NITVU</name>
<gene>
    <name evidence="7" type="ORF">B2M20_10365</name>
</gene>
<dbReference type="InterPro" id="IPR038330">
    <property type="entry name" value="TspO/MBR-related_sf"/>
</dbReference>
<dbReference type="RefSeq" id="WP_079446947.1">
    <property type="nucleotide sequence ID" value="NZ_MWPQ01000040.1"/>
</dbReference>
<feature type="transmembrane region" description="Helical" evidence="6">
    <location>
        <begin position="99"/>
        <end position="119"/>
    </location>
</feature>
<evidence type="ECO:0000313" key="7">
    <source>
        <dbReference type="EMBL" id="OPH82917.1"/>
    </source>
</evidence>
<evidence type="ECO:0000256" key="5">
    <source>
        <dbReference type="ARBA" id="ARBA00023136"/>
    </source>
</evidence>
<dbReference type="OrthoDB" id="9795496at2"/>
<keyword evidence="3 6" id="KW-0812">Transmembrane</keyword>
<dbReference type="PANTHER" id="PTHR10057:SF0">
    <property type="entry name" value="TRANSLOCATOR PROTEIN"/>
    <property type="match status" value="1"/>
</dbReference>
<proteinExistence type="inferred from homology"/>